<dbReference type="EMBL" id="AABGFX010000027">
    <property type="protein sequence ID" value="EAH3128765.1"/>
    <property type="molecule type" value="Genomic_DNA"/>
</dbReference>
<evidence type="ECO:0000313" key="5">
    <source>
        <dbReference type="EMBL" id="EAH1616647.1"/>
    </source>
</evidence>
<sequence>MKMSESVIELSVALSKFQEKVEQPAKTANNPFFKSSYVPLENVISAVKKHAPDLGLSYIQIPLTEENKVGVKTILMHSSGEFVEFDPFMLPLDKNTAQGAGSALTYARRYTLSAAFGIASDEDDDGNGASGNTKANNSSKNYQQTKQTQPTQQSDNLASPAQRKAIFAKASVVGEPFGHDAKYVLESYKVTDTKSMSKGEASALIKKLDAEIEAQKQVN</sequence>
<dbReference type="Proteomes" id="UP000529135">
    <property type="component" value="Unassembled WGS sequence"/>
</dbReference>
<reference evidence="3 8" key="1">
    <citation type="submission" date="2018-06" db="EMBL/GenBank/DDBJ databases">
        <authorList>
            <consortium name="GenomeTrakr: Next Generation Sequencing Network for Food Pathogen Tracability"/>
        </authorList>
    </citation>
    <scope>NUCLEOTIDE SEQUENCE [LARGE SCALE GENOMIC DNA]</scope>
    <source>
        <strain evidence="3 8">NYAG13B12507-5</strain>
    </source>
</reference>
<dbReference type="Proteomes" id="UP000478945">
    <property type="component" value="Unassembled WGS sequence"/>
</dbReference>
<dbReference type="Proteomes" id="UP000371553">
    <property type="component" value="Unassembled WGS sequence"/>
</dbReference>
<keyword evidence="7" id="KW-0238">DNA-binding</keyword>
<dbReference type="Proteomes" id="UP000525068">
    <property type="component" value="Unassembled WGS sequence"/>
</dbReference>
<accession>A0A3T2LDS5</accession>
<organism evidence="7 10">
    <name type="scientific">Listeria monocytogenes</name>
    <dbReference type="NCBI Taxonomy" id="1639"/>
    <lineage>
        <taxon>Bacteria</taxon>
        <taxon>Bacillati</taxon>
        <taxon>Bacillota</taxon>
        <taxon>Bacilli</taxon>
        <taxon>Bacillales</taxon>
        <taxon>Listeriaceae</taxon>
        <taxon>Listeria</taxon>
    </lineage>
</organism>
<dbReference type="EMBL" id="AABFMV010000017">
    <property type="protein sequence ID" value="EAH1616647.1"/>
    <property type="molecule type" value="Genomic_DNA"/>
</dbReference>
<evidence type="ECO:0000313" key="2">
    <source>
        <dbReference type="EMBL" id="EAC4484331.1"/>
    </source>
</evidence>
<dbReference type="InterPro" id="IPR007499">
    <property type="entry name" value="ERF_bacteria_virus"/>
</dbReference>
<proteinExistence type="predicted"/>
<dbReference type="EMBL" id="AAAPCR010000017">
    <property type="protein sequence ID" value="EAD8147272.1"/>
    <property type="molecule type" value="Genomic_DNA"/>
</dbReference>
<evidence type="ECO:0000313" key="12">
    <source>
        <dbReference type="Proteomes" id="UP000525068"/>
    </source>
</evidence>
<reference evidence="7 10" key="2">
    <citation type="submission" date="2019-06" db="EMBL/GenBank/DDBJ databases">
        <authorList>
            <person name="Ashton P.M."/>
            <person name="Dallman T."/>
            <person name="Nair S."/>
            <person name="De Pinna E."/>
            <person name="Peters T."/>
            <person name="Grant K."/>
        </authorList>
    </citation>
    <scope>NUCLEOTIDE SEQUENCE [LARGE SCALE GENOMIC DNA]</scope>
    <source>
        <strain evidence="5 12">562417</strain>
        <strain evidence="6 13">562428</strain>
        <strain evidence="4 11">563356</strain>
        <strain evidence="2 9">688377</strain>
        <strain evidence="7 10">760311</strain>
    </source>
</reference>
<dbReference type="EMBL" id="AAAIJX010000024">
    <property type="protein sequence ID" value="EAC4484331.1"/>
    <property type="molecule type" value="Genomic_DNA"/>
</dbReference>
<evidence type="ECO:0000256" key="1">
    <source>
        <dbReference type="SAM" id="MobiDB-lite"/>
    </source>
</evidence>
<dbReference type="EMBL" id="AAJEKY010000027">
    <property type="protein sequence ID" value="ECL0132546.1"/>
    <property type="molecule type" value="Genomic_DNA"/>
</dbReference>
<feature type="compositionally biased region" description="Low complexity" evidence="1">
    <location>
        <begin position="143"/>
        <end position="153"/>
    </location>
</feature>
<dbReference type="RefSeq" id="WP_039153053.1">
    <property type="nucleotide sequence ID" value="NZ_CAAVEO010000009.1"/>
</dbReference>
<evidence type="ECO:0000313" key="11">
    <source>
        <dbReference type="Proteomes" id="UP000517258"/>
    </source>
</evidence>
<evidence type="ECO:0000313" key="8">
    <source>
        <dbReference type="Proteomes" id="UP000371553"/>
    </source>
</evidence>
<feature type="compositionally biased region" description="Polar residues" evidence="1">
    <location>
        <begin position="130"/>
        <end position="142"/>
    </location>
</feature>
<evidence type="ECO:0000313" key="4">
    <source>
        <dbReference type="EMBL" id="EAH0219764.1"/>
    </source>
</evidence>
<evidence type="ECO:0000313" key="9">
    <source>
        <dbReference type="Proteomes" id="UP000413786"/>
    </source>
</evidence>
<dbReference type="Proteomes" id="UP000517258">
    <property type="component" value="Unassembled WGS sequence"/>
</dbReference>
<feature type="region of interest" description="Disordered" evidence="1">
    <location>
        <begin position="121"/>
        <end position="160"/>
    </location>
</feature>
<evidence type="ECO:0000313" key="3">
    <source>
        <dbReference type="EMBL" id="EAD8147272.1"/>
    </source>
</evidence>
<dbReference type="AlphaFoldDB" id="A0A3T2LDS5"/>
<evidence type="ECO:0000313" key="10">
    <source>
        <dbReference type="Proteomes" id="UP000478945"/>
    </source>
</evidence>
<name>A0A3T2LDS5_LISMN</name>
<evidence type="ECO:0000313" key="6">
    <source>
        <dbReference type="EMBL" id="EAH3128765.1"/>
    </source>
</evidence>
<evidence type="ECO:0000313" key="13">
    <source>
        <dbReference type="Proteomes" id="UP000529135"/>
    </source>
</evidence>
<dbReference type="EMBL" id="AABEVI010000023">
    <property type="protein sequence ID" value="EAH0219764.1"/>
    <property type="molecule type" value="Genomic_DNA"/>
</dbReference>
<dbReference type="Pfam" id="PF04404">
    <property type="entry name" value="ERF"/>
    <property type="match status" value="1"/>
</dbReference>
<dbReference type="GO" id="GO:0003677">
    <property type="term" value="F:DNA binding"/>
    <property type="evidence" value="ECO:0007669"/>
    <property type="project" value="UniProtKB-KW"/>
</dbReference>
<evidence type="ECO:0000313" key="7">
    <source>
        <dbReference type="EMBL" id="ECL0132546.1"/>
    </source>
</evidence>
<comment type="caution">
    <text evidence="7">The sequence shown here is derived from an EMBL/GenBank/DDBJ whole genome shotgun (WGS) entry which is preliminary data.</text>
</comment>
<gene>
    <name evidence="3" type="ORF">CD20_14415</name>
    <name evidence="5" type="ORF">D4271_14610</name>
    <name evidence="4" type="ORF">D4D89_15705</name>
    <name evidence="6" type="ORF">D5M70_15775</name>
    <name evidence="2" type="ORF">E0I39_15675</name>
    <name evidence="7" type="ORF">FJU19_15730</name>
</gene>
<dbReference type="Proteomes" id="UP000413786">
    <property type="component" value="Unassembled WGS sequence"/>
</dbReference>
<protein>
    <submittedName>
        <fullName evidence="7">Single-stranded DNA-binding protein</fullName>
    </submittedName>
</protein>